<evidence type="ECO:0000256" key="3">
    <source>
        <dbReference type="SAM" id="MobiDB-lite"/>
    </source>
</evidence>
<keyword evidence="4" id="KW-1133">Transmembrane helix</keyword>
<evidence type="ECO:0000256" key="4">
    <source>
        <dbReference type="SAM" id="Phobius"/>
    </source>
</evidence>
<dbReference type="Ensembl" id="ENSSPUT00000008794.1">
    <property type="protein sequence ID" value="ENSSPUP00000008240.1"/>
    <property type="gene ID" value="ENSSPUG00000006393.1"/>
</dbReference>
<dbReference type="Pfam" id="PF00059">
    <property type="entry name" value="Lectin_C"/>
    <property type="match status" value="1"/>
</dbReference>
<dbReference type="InterPro" id="IPR033992">
    <property type="entry name" value="NKR-like_CTLD"/>
</dbReference>
<dbReference type="InterPro" id="IPR016187">
    <property type="entry name" value="CTDL_fold"/>
</dbReference>
<name>A0A8D0GMJ7_SPHPU</name>
<dbReference type="PANTHER" id="PTHR45710">
    <property type="entry name" value="C-TYPE LECTIN DOMAIN-CONTAINING PROTEIN 180"/>
    <property type="match status" value="1"/>
</dbReference>
<feature type="domain" description="C-type lectin" evidence="5">
    <location>
        <begin position="92"/>
        <end position="195"/>
    </location>
</feature>
<proteinExistence type="predicted"/>
<reference evidence="6" key="2">
    <citation type="submission" date="2025-09" db="UniProtKB">
        <authorList>
            <consortium name="Ensembl"/>
        </authorList>
    </citation>
    <scope>IDENTIFICATION</scope>
</reference>
<dbReference type="SUPFAM" id="SSF56436">
    <property type="entry name" value="C-type lectin-like"/>
    <property type="match status" value="1"/>
</dbReference>
<dbReference type="AlphaFoldDB" id="A0A8D0GMJ7"/>
<keyword evidence="7" id="KW-1185">Reference proteome</keyword>
<dbReference type="GO" id="GO:0005886">
    <property type="term" value="C:plasma membrane"/>
    <property type="evidence" value="ECO:0007669"/>
    <property type="project" value="UniProtKB-SubCell"/>
</dbReference>
<evidence type="ECO:0000313" key="7">
    <source>
        <dbReference type="Proteomes" id="UP000694392"/>
    </source>
</evidence>
<sequence>MGHGEAPAEIELKEHLHRNGDAERGEEPDDQRNLAPRKLTARNIIIGVLAVGVVVVVAVVAVVVPSSVLLAKCDKQPPPARDPDCPDGWVGYQEKCYYYSTDERNWTSSQSNCSSFGASLARIDSEEEKAFVLRYKGKAPHWIGLQRDQDQPSKWADAGVFSSTTLQGEGDCGYLNSDSTASALECHVALNWICSKPKEKRASIY</sequence>
<feature type="transmembrane region" description="Helical" evidence="4">
    <location>
        <begin position="44"/>
        <end position="71"/>
    </location>
</feature>
<dbReference type="Gene3D" id="3.10.100.10">
    <property type="entry name" value="Mannose-Binding Protein A, subunit A"/>
    <property type="match status" value="1"/>
</dbReference>
<dbReference type="Proteomes" id="UP000694392">
    <property type="component" value="Unplaced"/>
</dbReference>
<dbReference type="SMART" id="SM00034">
    <property type="entry name" value="CLECT"/>
    <property type="match status" value="1"/>
</dbReference>
<keyword evidence="2" id="KW-0430">Lectin</keyword>
<evidence type="ECO:0000256" key="2">
    <source>
        <dbReference type="ARBA" id="ARBA00022734"/>
    </source>
</evidence>
<keyword evidence="4" id="KW-0472">Membrane</keyword>
<dbReference type="GeneTree" id="ENSGT00940000162705"/>
<accession>A0A8D0GMJ7</accession>
<reference evidence="6" key="1">
    <citation type="submission" date="2025-08" db="UniProtKB">
        <authorList>
            <consortium name="Ensembl"/>
        </authorList>
    </citation>
    <scope>IDENTIFICATION</scope>
</reference>
<dbReference type="InterPro" id="IPR016186">
    <property type="entry name" value="C-type_lectin-like/link_sf"/>
</dbReference>
<evidence type="ECO:0000256" key="1">
    <source>
        <dbReference type="ARBA" id="ARBA00004401"/>
    </source>
</evidence>
<dbReference type="PROSITE" id="PS50041">
    <property type="entry name" value="C_TYPE_LECTIN_2"/>
    <property type="match status" value="1"/>
</dbReference>
<organism evidence="6 7">
    <name type="scientific">Sphenodon punctatus</name>
    <name type="common">Tuatara</name>
    <name type="synonym">Hatteria punctata</name>
    <dbReference type="NCBI Taxonomy" id="8508"/>
    <lineage>
        <taxon>Eukaryota</taxon>
        <taxon>Metazoa</taxon>
        <taxon>Chordata</taxon>
        <taxon>Craniata</taxon>
        <taxon>Vertebrata</taxon>
        <taxon>Euteleostomi</taxon>
        <taxon>Lepidosauria</taxon>
        <taxon>Sphenodontia</taxon>
        <taxon>Sphenodontidae</taxon>
        <taxon>Sphenodon</taxon>
    </lineage>
</organism>
<feature type="compositionally biased region" description="Basic and acidic residues" evidence="3">
    <location>
        <begin position="10"/>
        <end position="25"/>
    </location>
</feature>
<dbReference type="CDD" id="cd03593">
    <property type="entry name" value="CLECT_NK_receptors_like"/>
    <property type="match status" value="1"/>
</dbReference>
<dbReference type="GO" id="GO:0030246">
    <property type="term" value="F:carbohydrate binding"/>
    <property type="evidence" value="ECO:0007669"/>
    <property type="project" value="UniProtKB-KW"/>
</dbReference>
<feature type="region of interest" description="Disordered" evidence="3">
    <location>
        <begin position="1"/>
        <end position="34"/>
    </location>
</feature>
<dbReference type="OMA" id="VALNWIC"/>
<dbReference type="InterPro" id="IPR050828">
    <property type="entry name" value="C-type_lectin/matrix_domain"/>
</dbReference>
<dbReference type="PANTHER" id="PTHR45710:SF35">
    <property type="entry name" value="C-TYPE LECTIN DOMAIN FAMILY 2 MEMBER D"/>
    <property type="match status" value="1"/>
</dbReference>
<keyword evidence="4" id="KW-0812">Transmembrane</keyword>
<dbReference type="InterPro" id="IPR001304">
    <property type="entry name" value="C-type_lectin-like"/>
</dbReference>
<evidence type="ECO:0000259" key="5">
    <source>
        <dbReference type="PROSITE" id="PS50041"/>
    </source>
</evidence>
<comment type="subcellular location">
    <subcellularLocation>
        <location evidence="1">Cell membrane</location>
        <topology evidence="1">Single-pass type II membrane protein</topology>
    </subcellularLocation>
</comment>
<evidence type="ECO:0000313" key="6">
    <source>
        <dbReference type="Ensembl" id="ENSSPUP00000008240.1"/>
    </source>
</evidence>
<protein>
    <recommendedName>
        <fullName evidence="5">C-type lectin domain-containing protein</fullName>
    </recommendedName>
</protein>